<dbReference type="SMART" id="SM00408">
    <property type="entry name" value="IGc2"/>
    <property type="match status" value="6"/>
</dbReference>
<dbReference type="InterPro" id="IPR036116">
    <property type="entry name" value="FN3_sf"/>
</dbReference>
<accession>A0A8X7C6B7</accession>
<feature type="domain" description="Ig-like" evidence="17">
    <location>
        <begin position="495"/>
        <end position="580"/>
    </location>
</feature>
<name>A0A8X7C6B7_9ARAC</name>
<dbReference type="OrthoDB" id="6244967at2759"/>
<dbReference type="Gene3D" id="2.60.40.10">
    <property type="entry name" value="Immunoglobulins"/>
    <property type="match status" value="11"/>
</dbReference>
<feature type="domain" description="Ig-like" evidence="17">
    <location>
        <begin position="585"/>
        <end position="674"/>
    </location>
</feature>
<feature type="domain" description="Fibronectin type-III" evidence="18">
    <location>
        <begin position="780"/>
        <end position="878"/>
    </location>
</feature>
<dbReference type="InterPro" id="IPR003598">
    <property type="entry name" value="Ig_sub2"/>
</dbReference>
<feature type="domain" description="Ig-like" evidence="17">
    <location>
        <begin position="200"/>
        <end position="288"/>
    </location>
</feature>
<evidence type="ECO:0000256" key="4">
    <source>
        <dbReference type="ARBA" id="ARBA00022475"/>
    </source>
</evidence>
<dbReference type="Pfam" id="PF07679">
    <property type="entry name" value="I-set"/>
    <property type="match status" value="3"/>
</dbReference>
<sequence length="1323" mass="147099">MDSLLPHLARFGGPATRLFCQRTFVVPPLLRSKAVLSVTSVDCGCECLEDVFNECSSQGSLQLSVMRNVKISVLVCVVFLTCLCDAVTTIPYPPTMTKQPPQEQLFQVSPTQEEQDKPFILECEARGNPEPEYRWTKNGEPFDFSVETGRVNQQSNKGTLEVNTPFDTDEGIYQCFTENSHGTSVSNAVYLRKSELNSFPDEEPKEVFVMEGEPLSLSCKPPVGYPKPTIFWIIQSNTGALHSINSSRITVDPEGGLHFTNVTMDDASEDAHYACSATSMFRNEYKLGNKIMLKVVAADNSAKNEVPPTKLYVSPPNIVALRDQKLELSCIFGGTPLPQIVWSKKGGSLQNSRVTYTNYGKTLKIRKTDFQDEGTYVCTASNGIGTPKSQSMAVTVQAAPYWINAPNNTNGAEDETVTFECVAGGIPAPEVEWFMNGVPMKDVKPNPRRRLDKSANILTIEALKKSDTSVFQCNASNIHGYVYRDFYLNVLALPPTITERPEPITSAVVSSMVTLRCRVFGAPNPKIRWLRENQDLKGDRFQVQENGDLEITDVRPQDEGEYSCYASNKFGDIQASGRLEVKKKTKINVPPENFEVAAGKSATFRCDADADLSLQLNIVWLFNGQLINSDMDTRMVQASDNSLTITKTVEGDSGVYTCVAKTDLDQDEAAATLTVQDTPNPPKIEEVQCDGLTALVRWQPNGDRRAPILSYTIQFNTSFTPDKWEDAFVSIPAADTSFQVSMTPWANYTFRVIARNKIGPSEPSGHSNVCETPEDVPYKNPDNVVGKGTEKDNLVISWTAMPMIEQNAPGFFYKVFWKREDIPQEPWRITEIPEWEQNSFIIPSQPTFKPYRIKVEAHNSRGQAHTTATEVIGYSGEDVPLEAPKNFNRLYVKDARSAMFSWDPVSPESVRGHFRGYKIQTWTVDEGEERLREQVVKANVTQSLVTIFRPFSRNLVRVLAFNDMYNGPPSDVIEFTTPEGTPGPVAYFDAIPLGSSALYLIWKRPLEPNGVLTGYNIYYREVKGTALGEIKERKPQITDPRETRAKLAGLKPKTKYRIDIYPTTSKGEGEKMYIEVQTSDQAQRSPDEPYFVWSHLPDVDGKAGVRVTWVPAVEGHPGSHFFVQYRKKDASLWESTPPEENQDSILVTGLELGSLYEMKVVAVDGPYQTPSKIEEFETGGMAAVQAPESSENFATAAWFIGMMCAIALLLLLLILICLIKRNRGGKYSVHEKEAAQGRDLEYPEDGGFNEYTKPAATQEPARGSRTSLNSSIKGPESETDSMVEYGEGGEASKFTEDGSFIGQYGAKKKKEDSTSPSALATFV</sequence>
<evidence type="ECO:0000259" key="18">
    <source>
        <dbReference type="PROSITE" id="PS50853"/>
    </source>
</evidence>
<dbReference type="FunFam" id="2.60.40.10:FF:001687">
    <property type="entry name" value="Neuroglian, isoform E"/>
    <property type="match status" value="1"/>
</dbReference>
<evidence type="ECO:0000256" key="8">
    <source>
        <dbReference type="ARBA" id="ARBA00022889"/>
    </source>
</evidence>
<dbReference type="FunFam" id="2.60.40.10:FF:000035">
    <property type="entry name" value="Contactin 1"/>
    <property type="match status" value="1"/>
</dbReference>
<dbReference type="GO" id="GO:0004896">
    <property type="term" value="F:cytokine receptor activity"/>
    <property type="evidence" value="ECO:0007669"/>
    <property type="project" value="InterPro"/>
</dbReference>
<keyword evidence="11" id="KW-1015">Disulfide bond</keyword>
<dbReference type="FunFam" id="2.60.40.10:FF:000004">
    <property type="entry name" value="DCC isoform 1"/>
    <property type="match status" value="1"/>
</dbReference>
<dbReference type="FunFam" id="2.60.40.10:FF:001718">
    <property type="entry name" value="Neuroglian, isoform D"/>
    <property type="match status" value="1"/>
</dbReference>
<dbReference type="PROSITE" id="PS50835">
    <property type="entry name" value="IG_LIKE"/>
    <property type="match status" value="6"/>
</dbReference>
<comment type="caution">
    <text evidence="19">The sequence shown here is derived from an EMBL/GenBank/DDBJ whole genome shotgun (WGS) entry which is preliminary data.</text>
</comment>
<keyword evidence="13" id="KW-0325">Glycoprotein</keyword>
<evidence type="ECO:0000256" key="10">
    <source>
        <dbReference type="ARBA" id="ARBA00023136"/>
    </source>
</evidence>
<keyword evidence="12" id="KW-0675">Receptor</keyword>
<keyword evidence="20" id="KW-1185">Reference proteome</keyword>
<evidence type="ECO:0000256" key="14">
    <source>
        <dbReference type="ARBA" id="ARBA00023319"/>
    </source>
</evidence>
<feature type="domain" description="Fibronectin type-III" evidence="18">
    <location>
        <begin position="1088"/>
        <end position="1181"/>
    </location>
</feature>
<dbReference type="PROSITE" id="PS50853">
    <property type="entry name" value="FN3"/>
    <property type="match status" value="5"/>
</dbReference>
<feature type="domain" description="Ig-like" evidence="17">
    <location>
        <begin position="400"/>
        <end position="489"/>
    </location>
</feature>
<feature type="domain" description="Fibronectin type-III" evidence="18">
    <location>
        <begin position="678"/>
        <end position="775"/>
    </location>
</feature>
<dbReference type="FunFam" id="2.60.40.10:FF:001928">
    <property type="entry name" value="neuroglian isoform X2"/>
    <property type="match status" value="1"/>
</dbReference>
<keyword evidence="9 16" id="KW-1133">Transmembrane helix</keyword>
<keyword evidence="10 16" id="KW-0472">Membrane</keyword>
<evidence type="ECO:0000256" key="2">
    <source>
        <dbReference type="ARBA" id="ARBA00004479"/>
    </source>
</evidence>
<keyword evidence="5 16" id="KW-0812">Transmembrane</keyword>
<gene>
    <name evidence="19" type="primary">Nrg</name>
    <name evidence="19" type="ORF">TNIN_488481</name>
</gene>
<evidence type="ECO:0000256" key="16">
    <source>
        <dbReference type="SAM" id="Phobius"/>
    </source>
</evidence>
<dbReference type="InterPro" id="IPR036179">
    <property type="entry name" value="Ig-like_dom_sf"/>
</dbReference>
<feature type="domain" description="Fibronectin type-III" evidence="18">
    <location>
        <begin position="981"/>
        <end position="1082"/>
    </location>
</feature>
<evidence type="ECO:0000256" key="5">
    <source>
        <dbReference type="ARBA" id="ARBA00022692"/>
    </source>
</evidence>
<proteinExistence type="inferred from homology"/>
<feature type="transmembrane region" description="Helical" evidence="16">
    <location>
        <begin position="1196"/>
        <end position="1219"/>
    </location>
</feature>
<evidence type="ECO:0000256" key="11">
    <source>
        <dbReference type="ARBA" id="ARBA00023157"/>
    </source>
</evidence>
<dbReference type="FunFam" id="2.60.40.10:FF:000005">
    <property type="entry name" value="Neuronal cell adhesion molecule"/>
    <property type="match status" value="1"/>
</dbReference>
<dbReference type="GO" id="GO:0098632">
    <property type="term" value="F:cell-cell adhesion mediator activity"/>
    <property type="evidence" value="ECO:0007669"/>
    <property type="project" value="TreeGrafter"/>
</dbReference>
<dbReference type="InterPro" id="IPR003961">
    <property type="entry name" value="FN3_dom"/>
</dbReference>
<dbReference type="SMART" id="SM00060">
    <property type="entry name" value="FN3"/>
    <property type="match status" value="5"/>
</dbReference>
<keyword evidence="6" id="KW-0732">Signal</keyword>
<dbReference type="FunFam" id="2.60.40.10:FF:000028">
    <property type="entry name" value="Neuronal cell adhesion molecule"/>
    <property type="match status" value="1"/>
</dbReference>
<dbReference type="PANTHER" id="PTHR44170:SF6">
    <property type="entry name" value="CONTACTIN"/>
    <property type="match status" value="1"/>
</dbReference>
<dbReference type="EMBL" id="BMAV01010193">
    <property type="protein sequence ID" value="GFY55112.1"/>
    <property type="molecule type" value="Genomic_DNA"/>
</dbReference>
<dbReference type="Pfam" id="PF13927">
    <property type="entry name" value="Ig_3"/>
    <property type="match status" value="2"/>
</dbReference>
<feature type="domain" description="Fibronectin type-III" evidence="18">
    <location>
        <begin position="883"/>
        <end position="980"/>
    </location>
</feature>
<dbReference type="GO" id="GO:0007411">
    <property type="term" value="P:axon guidance"/>
    <property type="evidence" value="ECO:0007669"/>
    <property type="project" value="TreeGrafter"/>
</dbReference>
<dbReference type="Pfam" id="PF00041">
    <property type="entry name" value="fn3"/>
    <property type="match status" value="4"/>
</dbReference>
<keyword evidence="7" id="KW-0677">Repeat</keyword>
<dbReference type="SMART" id="SM00409">
    <property type="entry name" value="IG"/>
    <property type="match status" value="6"/>
</dbReference>
<comment type="similarity">
    <text evidence="3">Belongs to the type I cytokine receptor family. Type 2 subfamily.</text>
</comment>
<evidence type="ECO:0000256" key="12">
    <source>
        <dbReference type="ARBA" id="ARBA00023170"/>
    </source>
</evidence>
<evidence type="ECO:0000256" key="9">
    <source>
        <dbReference type="ARBA" id="ARBA00022989"/>
    </source>
</evidence>
<comment type="subcellular location">
    <subcellularLocation>
        <location evidence="1">Cell membrane</location>
    </subcellularLocation>
    <subcellularLocation>
        <location evidence="2">Membrane</location>
        <topology evidence="2">Single-pass type I membrane protein</topology>
    </subcellularLocation>
</comment>
<dbReference type="InterPro" id="IPR013783">
    <property type="entry name" value="Ig-like_fold"/>
</dbReference>
<evidence type="ECO:0000313" key="20">
    <source>
        <dbReference type="Proteomes" id="UP000886998"/>
    </source>
</evidence>
<dbReference type="GO" id="GO:0030424">
    <property type="term" value="C:axon"/>
    <property type="evidence" value="ECO:0007669"/>
    <property type="project" value="TreeGrafter"/>
</dbReference>
<reference evidence="19" key="1">
    <citation type="submission" date="2020-08" db="EMBL/GenBank/DDBJ databases">
        <title>Multicomponent nature underlies the extraordinary mechanical properties of spider dragline silk.</title>
        <authorList>
            <person name="Kono N."/>
            <person name="Nakamura H."/>
            <person name="Mori M."/>
            <person name="Yoshida Y."/>
            <person name="Ohtoshi R."/>
            <person name="Malay A.D."/>
            <person name="Moran D.A.P."/>
            <person name="Tomita M."/>
            <person name="Numata K."/>
            <person name="Arakawa K."/>
        </authorList>
    </citation>
    <scope>NUCLEOTIDE SEQUENCE</scope>
</reference>
<feature type="compositionally biased region" description="Basic and acidic residues" evidence="15">
    <location>
        <begin position="1230"/>
        <end position="1241"/>
    </location>
</feature>
<evidence type="ECO:0000259" key="17">
    <source>
        <dbReference type="PROSITE" id="PS50835"/>
    </source>
</evidence>
<dbReference type="Pfam" id="PF13882">
    <property type="entry name" value="Bravo_FIGEY"/>
    <property type="match status" value="1"/>
</dbReference>
<dbReference type="Proteomes" id="UP000886998">
    <property type="component" value="Unassembled WGS sequence"/>
</dbReference>
<dbReference type="SUPFAM" id="SSF49265">
    <property type="entry name" value="Fibronectin type III"/>
    <property type="match status" value="3"/>
</dbReference>
<feature type="region of interest" description="Disordered" evidence="15">
    <location>
        <begin position="761"/>
        <end position="784"/>
    </location>
</feature>
<dbReference type="GO" id="GO:0005886">
    <property type="term" value="C:plasma membrane"/>
    <property type="evidence" value="ECO:0007669"/>
    <property type="project" value="UniProtKB-SubCell"/>
</dbReference>
<organism evidence="19 20">
    <name type="scientific">Trichonephila inaurata madagascariensis</name>
    <dbReference type="NCBI Taxonomy" id="2747483"/>
    <lineage>
        <taxon>Eukaryota</taxon>
        <taxon>Metazoa</taxon>
        <taxon>Ecdysozoa</taxon>
        <taxon>Arthropoda</taxon>
        <taxon>Chelicerata</taxon>
        <taxon>Arachnida</taxon>
        <taxon>Araneae</taxon>
        <taxon>Araneomorphae</taxon>
        <taxon>Entelegynae</taxon>
        <taxon>Araneoidea</taxon>
        <taxon>Nephilidae</taxon>
        <taxon>Trichonephila</taxon>
        <taxon>Trichonephila inaurata</taxon>
    </lineage>
</organism>
<dbReference type="InterPro" id="IPR026966">
    <property type="entry name" value="Neurofascin/L1/NrCAM_C"/>
</dbReference>
<keyword evidence="4" id="KW-1003">Cell membrane</keyword>
<keyword evidence="14" id="KW-0393">Immunoglobulin domain</keyword>
<dbReference type="PROSITE" id="PS01353">
    <property type="entry name" value="HEMATOPO_REC_L_F2"/>
    <property type="match status" value="1"/>
</dbReference>
<dbReference type="InterPro" id="IPR003599">
    <property type="entry name" value="Ig_sub"/>
</dbReference>
<evidence type="ECO:0000256" key="6">
    <source>
        <dbReference type="ARBA" id="ARBA00022729"/>
    </source>
</evidence>
<evidence type="ECO:0000313" key="19">
    <source>
        <dbReference type="EMBL" id="GFY55112.1"/>
    </source>
</evidence>
<dbReference type="InterPro" id="IPR003529">
    <property type="entry name" value="Hematopoietin_rcpt_Gp130_CS"/>
</dbReference>
<feature type="domain" description="Ig-like" evidence="17">
    <location>
        <begin position="94"/>
        <end position="186"/>
    </location>
</feature>
<dbReference type="CDD" id="cd00063">
    <property type="entry name" value="FN3"/>
    <property type="match status" value="5"/>
</dbReference>
<protein>
    <submittedName>
        <fullName evidence="19">Neuroglian</fullName>
    </submittedName>
</protein>
<keyword evidence="8" id="KW-0130">Cell adhesion</keyword>
<evidence type="ECO:0000256" key="7">
    <source>
        <dbReference type="ARBA" id="ARBA00022737"/>
    </source>
</evidence>
<feature type="domain" description="Ig-like" evidence="17">
    <location>
        <begin position="307"/>
        <end position="395"/>
    </location>
</feature>
<evidence type="ECO:0000256" key="3">
    <source>
        <dbReference type="ARBA" id="ARBA00008921"/>
    </source>
</evidence>
<evidence type="ECO:0000256" key="1">
    <source>
        <dbReference type="ARBA" id="ARBA00004236"/>
    </source>
</evidence>
<evidence type="ECO:0000256" key="13">
    <source>
        <dbReference type="ARBA" id="ARBA00023180"/>
    </source>
</evidence>
<dbReference type="GO" id="GO:0007420">
    <property type="term" value="P:brain development"/>
    <property type="evidence" value="ECO:0007669"/>
    <property type="project" value="TreeGrafter"/>
</dbReference>
<feature type="region of interest" description="Disordered" evidence="15">
    <location>
        <begin position="1230"/>
        <end position="1297"/>
    </location>
</feature>
<dbReference type="SUPFAM" id="SSF48726">
    <property type="entry name" value="Immunoglobulin"/>
    <property type="match status" value="6"/>
</dbReference>
<evidence type="ECO:0000256" key="15">
    <source>
        <dbReference type="SAM" id="MobiDB-lite"/>
    </source>
</evidence>
<dbReference type="InterPro" id="IPR007110">
    <property type="entry name" value="Ig-like_dom"/>
</dbReference>
<dbReference type="PANTHER" id="PTHR44170">
    <property type="entry name" value="PROTEIN SIDEKICK"/>
    <property type="match status" value="1"/>
</dbReference>
<dbReference type="InterPro" id="IPR013098">
    <property type="entry name" value="Ig_I-set"/>
</dbReference>